<evidence type="ECO:0008006" key="4">
    <source>
        <dbReference type="Google" id="ProtNLM"/>
    </source>
</evidence>
<reference evidence="2 3" key="1">
    <citation type="submission" date="2020-04" db="EMBL/GenBank/DDBJ databases">
        <title>Pseudoalteromonas caenipelagi sp. nov., isolated from a tidal flat.</title>
        <authorList>
            <person name="Park S."/>
            <person name="Yoon J.-H."/>
        </authorList>
    </citation>
    <scope>NUCLEOTIDE SEQUENCE [LARGE SCALE GENOMIC DNA]</scope>
    <source>
        <strain evidence="2 3">JBTF-M23</strain>
    </source>
</reference>
<proteinExistence type="predicted"/>
<dbReference type="AlphaFoldDB" id="A0A849VAT3"/>
<evidence type="ECO:0000313" key="2">
    <source>
        <dbReference type="EMBL" id="NOU50749.1"/>
    </source>
</evidence>
<comment type="caution">
    <text evidence="2">The sequence shown here is derived from an EMBL/GenBank/DDBJ whole genome shotgun (WGS) entry which is preliminary data.</text>
</comment>
<feature type="chain" id="PRO_5033055158" description="Carboxypeptidase family protein" evidence="1">
    <location>
        <begin position="22"/>
        <end position="981"/>
    </location>
</feature>
<dbReference type="Gene3D" id="2.60.40.10">
    <property type="entry name" value="Immunoglobulins"/>
    <property type="match status" value="1"/>
</dbReference>
<evidence type="ECO:0000256" key="1">
    <source>
        <dbReference type="SAM" id="SignalP"/>
    </source>
</evidence>
<feature type="signal peptide" evidence="1">
    <location>
        <begin position="1"/>
        <end position="21"/>
    </location>
</feature>
<dbReference type="SUPFAM" id="SSF49478">
    <property type="entry name" value="Cna protein B-type domain"/>
    <property type="match status" value="1"/>
</dbReference>
<protein>
    <recommendedName>
        <fullName evidence="4">Carboxypeptidase family protein</fullName>
    </recommendedName>
</protein>
<dbReference type="InterPro" id="IPR013783">
    <property type="entry name" value="Ig-like_fold"/>
</dbReference>
<dbReference type="EMBL" id="JABBPG010000003">
    <property type="protein sequence ID" value="NOU50749.1"/>
    <property type="molecule type" value="Genomic_DNA"/>
</dbReference>
<organism evidence="2 3">
    <name type="scientific">Pseudoalteromonas caenipelagi</name>
    <dbReference type="NCBI Taxonomy" id="2726988"/>
    <lineage>
        <taxon>Bacteria</taxon>
        <taxon>Pseudomonadati</taxon>
        <taxon>Pseudomonadota</taxon>
        <taxon>Gammaproteobacteria</taxon>
        <taxon>Alteromonadales</taxon>
        <taxon>Pseudoalteromonadaceae</taxon>
        <taxon>Pseudoalteromonas</taxon>
    </lineage>
</organism>
<evidence type="ECO:0000313" key="3">
    <source>
        <dbReference type="Proteomes" id="UP000586305"/>
    </source>
</evidence>
<gene>
    <name evidence="2" type="ORF">HG263_09415</name>
</gene>
<dbReference type="Pfam" id="PF13620">
    <property type="entry name" value="CarboxypepD_reg"/>
    <property type="match status" value="1"/>
</dbReference>
<name>A0A849VAT3_9GAMM</name>
<dbReference type="RefSeq" id="WP_171625827.1">
    <property type="nucleotide sequence ID" value="NZ_JABBPG010000003.1"/>
</dbReference>
<keyword evidence="3" id="KW-1185">Reference proteome</keyword>
<accession>A0A849VAT3</accession>
<sequence length="981" mass="109958">MRVRVKGSLLAALAFFPNVKAANDYAAILEVLKSIDNKLVESQLSPSLQNTSHSIPEGEMLFLSFYLDSNYLGEVIAIKSKSGAWLELSSFFGSFDFAIQRSVSGYDGWFINIDNKFTFDEKSLTAEIAGQTVAINEQEFYKDQDDIYIDMAVLASWFSLELTADYGAQDVTVSSKHVLPIEAKLDRTRRAKRQFVVNKYATKPWKASPYRFLSSPLMDVQLGYQKSDAREGLNYSVLGSHDFAYMRSEYYFSGRQSDVLNQSRLTLSRDDEQAQLLGTLQASQFEIGDVTATRVGGLHQNQLARGVKISNAPLDTLLDQNRISITGEVQNGWDVELYQNGVLVEQKFDSNDGRYLFENINLLVGLNEFEIILYGPQGQVEKRTQQYFIDGSALESGQGVYEVSVTQQGHRVFDDKQYQIGALGWLLSTRYEQGLSDTLSVYGATSVREGLTEGPKKVIAVGSNMTLADRFLVNASYEQDDFSQSRLELVTRAKLLQQAMRLHYKRVTKNTSVNFADKNTTTQANLGLEFSGNIMSRQYGRLNYRNALSYTQYQNQSGSKTFTNSLNYMTGRYSLGNQLSWSKSSDGILSSLGSSQVQARFGQIYSRLSVNYMLKPDRDITSYSAEFYTNLMASLQAQLTYTSSVDSDLDTTKLALSWQTDDFSMNTSMSYNSDDHWQFGIFGRFSIGYNAMHNSYFTSRRSLTQSGSTLVRVFLDGNDNGRLDEGETLVEDVKVKAVQAHRHGLTNIQGVAELTGMLANRKTDIELDEQSINDPFLVPRNSGISITPRAGYVEYVDFPLVNASEVEGTIYAQRGKVLPYAKVNLLDEDGKLVAQTESAFDGYYLFTGLKPGQYVAQVDEAQLQQKNLKATQTVMVELPNEGSVLSGVDLSLLEMDKFNGVFSSLGEFSSLSILKTYFVLINKRLKNLPGYNPFYFTDSNSGKYILAVSYSVQPSKEVNKMCEWVAQRGLSCEVKQTLIKY</sequence>
<dbReference type="Proteomes" id="UP000586305">
    <property type="component" value="Unassembled WGS sequence"/>
</dbReference>
<keyword evidence="1" id="KW-0732">Signal</keyword>